<name>A0A1J6IKU6_NICAT</name>
<dbReference type="EMBL" id="MJEQ01037191">
    <property type="protein sequence ID" value="OIS98350.1"/>
    <property type="molecule type" value="Genomic_DNA"/>
</dbReference>
<evidence type="ECO:0000313" key="8">
    <source>
        <dbReference type="EMBL" id="OIS98350.1"/>
    </source>
</evidence>
<evidence type="ECO:0000256" key="5">
    <source>
        <dbReference type="PROSITE-ProRule" id="PRU01251"/>
    </source>
</evidence>
<dbReference type="Gramene" id="OIS98350">
    <property type="protein sequence ID" value="OIS98350"/>
    <property type="gene ID" value="A4A49_24117"/>
</dbReference>
<sequence>MRTGASNCAVQQTLTTEAASVLKHSLSLARRRGHAQVTPLHVAAILLTSRVSLLRKACLKSQPNHITTSHHHHPLQCRALELCFNVALNRLPTNPGPLLHGQPCLSNALIAALKRAQAHQRRGCIEQQQQQPLLAIKVELEQLILSILDDPSVSRVMREAGFSSTAIKSNIEESASSVSSVFQCYNSSPAGIYSTPSSPPNSENPTGNSFWNNSQNPLLFSPHKYNQINTANSSDIKLVIDVLVRSNNNKRRNAVIVGDSASSTGGLVAELMGKVERGDVPEELKGSHFIKFQFTAAPLMLMKREEVELNISDLKRKVESLTGSSRRGVIIYTGDLKWTVDSLADQRGGLSMSKKDYSTTFVNYYSPVDHLVAEIGRLVSSYNSSSSNNAKVWLVATANYQTYMKCQMKQPPLDIQWFLQAISVPSGGLGLSLNSTSAHEPRTPFSQQIFEKKPVPSKEEQDALSCCAECTSNYEREARLKCGQQKTSALYSTITCDTKDSDKGLSPLPDWLKPHDIDTTKKDDLAELKRKWSSLCQNLHQGKTNQSPMSSVLCNEYNSSGKNYSFNSLYPWWPNQNSIITECKSISFCDPPSLKPNQGASTVPRFRRQQSCHIEFSFSNGNSKDNQSVEPNLDSLKIREGKEVKITLALGNSKLSNTGSLGERNVEEMLKMLQENLPWQMENMHTILDALMDFSTIKKQKNWLLIQGNDSIGKQRLARVIAKSVFGSADLILCINMRKRENTHVELLNKSLRNNEKLVVLVEDVDFADSELLKFLMDAYENGSCSHLFILARTSDNFTDGREHYTESVIQMKLLVSVNPGSVCIDHKRKAEWELSLPNKTKSPRNNVMEDVSSITARNGKMKKEFTRQLSSNALDLNIKADEVDEEEDENEAKTDDFSPISSDLTRDTANDQHHNNNNDNKNNPPLGFLDHIKNRLVLNRDSSQEKQMREVFMFKIRRSLEEVCGSKILDSFCLEEMVMEKVFEGCGSFLNSLFDEWLKDIFQTSMKMVDMDKLKEKENVIIKLCLVEGKDESGLKDGFKGSCLPRGIQVSILD</sequence>
<keyword evidence="2 5" id="KW-0677">Repeat</keyword>
<accession>A0A1J6IKU6</accession>
<comment type="similarity">
    <text evidence="1">Belongs to the ClpA/ClpB family.</text>
</comment>
<keyword evidence="9" id="KW-1185">Reference proteome</keyword>
<dbReference type="PROSITE" id="PS51903">
    <property type="entry name" value="CLP_R"/>
    <property type="match status" value="1"/>
</dbReference>
<evidence type="ECO:0000256" key="4">
    <source>
        <dbReference type="ARBA" id="ARBA00023163"/>
    </source>
</evidence>
<comment type="caution">
    <text evidence="8">The sequence shown here is derived from an EMBL/GenBank/DDBJ whole genome shotgun (WGS) entry which is preliminary data.</text>
</comment>
<proteinExistence type="inferred from homology"/>
<dbReference type="OrthoDB" id="1872342at2759"/>
<dbReference type="KEGG" id="nau:109231980"/>
<dbReference type="Pfam" id="PF02861">
    <property type="entry name" value="Clp_N"/>
    <property type="match status" value="1"/>
</dbReference>
<dbReference type="InterPro" id="IPR058680">
    <property type="entry name" value="NBD_SMAX1-like"/>
</dbReference>
<dbReference type="InterPro" id="IPR036628">
    <property type="entry name" value="Clp_N_dom_sf"/>
</dbReference>
<feature type="domain" description="Clp R" evidence="7">
    <location>
        <begin position="10"/>
        <end position="177"/>
    </location>
</feature>
<evidence type="ECO:0000256" key="3">
    <source>
        <dbReference type="ARBA" id="ARBA00023015"/>
    </source>
</evidence>
<evidence type="ECO:0000259" key="7">
    <source>
        <dbReference type="PROSITE" id="PS51903"/>
    </source>
</evidence>
<dbReference type="Gene3D" id="1.10.1780.10">
    <property type="entry name" value="Clp, N-terminal domain"/>
    <property type="match status" value="1"/>
</dbReference>
<dbReference type="InterPro" id="IPR004176">
    <property type="entry name" value="Clp_R_N"/>
</dbReference>
<feature type="region of interest" description="Disordered" evidence="6">
    <location>
        <begin position="879"/>
        <end position="927"/>
    </location>
</feature>
<gene>
    <name evidence="8" type="primary">SMXL4</name>
    <name evidence="8" type="ORF">A4A49_24117</name>
</gene>
<dbReference type="STRING" id="49451.A0A1J6IKU6"/>
<dbReference type="AlphaFoldDB" id="A0A1J6IKU6"/>
<dbReference type="SUPFAM" id="SSF52540">
    <property type="entry name" value="P-loop containing nucleoside triphosphate hydrolases"/>
    <property type="match status" value="1"/>
</dbReference>
<evidence type="ECO:0000313" key="9">
    <source>
        <dbReference type="Proteomes" id="UP000187609"/>
    </source>
</evidence>
<feature type="compositionally biased region" description="Basic and acidic residues" evidence="6">
    <location>
        <begin position="905"/>
        <end position="917"/>
    </location>
</feature>
<dbReference type="Gene3D" id="3.40.50.300">
    <property type="entry name" value="P-loop containing nucleotide triphosphate hydrolases"/>
    <property type="match status" value="1"/>
</dbReference>
<keyword evidence="4" id="KW-0804">Transcription</keyword>
<dbReference type="SUPFAM" id="SSF81923">
    <property type="entry name" value="Double Clp-N motif"/>
    <property type="match status" value="1"/>
</dbReference>
<dbReference type="Proteomes" id="UP000187609">
    <property type="component" value="Unassembled WGS sequence"/>
</dbReference>
<evidence type="ECO:0000256" key="6">
    <source>
        <dbReference type="SAM" id="MobiDB-lite"/>
    </source>
</evidence>
<dbReference type="FunFam" id="1.10.1780.10:FF:000005">
    <property type="entry name" value="protein SUPPRESSOR OF MAX2 1"/>
    <property type="match status" value="1"/>
</dbReference>
<reference evidence="8" key="1">
    <citation type="submission" date="2016-11" db="EMBL/GenBank/DDBJ databases">
        <title>The genome of Nicotiana attenuata.</title>
        <authorList>
            <person name="Xu S."/>
            <person name="Brockmoeller T."/>
            <person name="Gaquerel E."/>
            <person name="Navarro A."/>
            <person name="Kuhl H."/>
            <person name="Gase K."/>
            <person name="Ling Z."/>
            <person name="Zhou W."/>
            <person name="Kreitzer C."/>
            <person name="Stanke M."/>
            <person name="Tang H."/>
            <person name="Lyons E."/>
            <person name="Pandey P."/>
            <person name="Pandey S.P."/>
            <person name="Timmermann B."/>
            <person name="Baldwin I.T."/>
        </authorList>
    </citation>
    <scope>NUCLEOTIDE SEQUENCE [LARGE SCALE GENOMIC DNA]</scope>
    <source>
        <strain evidence="8">UT</strain>
    </source>
</reference>
<dbReference type="Pfam" id="PF23569">
    <property type="entry name" value="NBD_SMAX1"/>
    <property type="match status" value="1"/>
</dbReference>
<evidence type="ECO:0000256" key="1">
    <source>
        <dbReference type="ARBA" id="ARBA00008675"/>
    </source>
</evidence>
<dbReference type="PANTHER" id="PTHR43572">
    <property type="entry name" value="CHAPERONE PROTEIN CLPD, CHLOROPLASTIC"/>
    <property type="match status" value="1"/>
</dbReference>
<dbReference type="InterPro" id="IPR027417">
    <property type="entry name" value="P-loop_NTPase"/>
</dbReference>
<protein>
    <submittedName>
        <fullName evidence="8">Protein smax1-like 4</fullName>
    </submittedName>
</protein>
<dbReference type="PANTHER" id="PTHR43572:SF3">
    <property type="entry name" value="PROTEIN SMAX1-LIKE 5"/>
    <property type="match status" value="1"/>
</dbReference>
<organism evidence="8 9">
    <name type="scientific">Nicotiana attenuata</name>
    <name type="common">Coyote tobacco</name>
    <dbReference type="NCBI Taxonomy" id="49451"/>
    <lineage>
        <taxon>Eukaryota</taxon>
        <taxon>Viridiplantae</taxon>
        <taxon>Streptophyta</taxon>
        <taxon>Embryophyta</taxon>
        <taxon>Tracheophyta</taxon>
        <taxon>Spermatophyta</taxon>
        <taxon>Magnoliopsida</taxon>
        <taxon>eudicotyledons</taxon>
        <taxon>Gunneridae</taxon>
        <taxon>Pentapetalae</taxon>
        <taxon>asterids</taxon>
        <taxon>lamiids</taxon>
        <taxon>Solanales</taxon>
        <taxon>Solanaceae</taxon>
        <taxon>Nicotianoideae</taxon>
        <taxon>Nicotianeae</taxon>
        <taxon>Nicotiana</taxon>
    </lineage>
</organism>
<evidence type="ECO:0000256" key="2">
    <source>
        <dbReference type="ARBA" id="ARBA00022737"/>
    </source>
</evidence>
<keyword evidence="3" id="KW-0805">Transcription regulation</keyword>
<dbReference type="InterPro" id="IPR051650">
    <property type="entry name" value="SL_signaling_regulator"/>
</dbReference>
<dbReference type="OMA" id="CCEECTS"/>
<dbReference type="GeneID" id="109231980"/>